<dbReference type="PANTHER" id="PTHR43124">
    <property type="entry name" value="PURINE EFFLUX PUMP PBUE"/>
    <property type="match status" value="1"/>
</dbReference>
<feature type="transmembrane region" description="Helical" evidence="6">
    <location>
        <begin position="158"/>
        <end position="178"/>
    </location>
</feature>
<feature type="transmembrane region" description="Helical" evidence="6">
    <location>
        <begin position="184"/>
        <end position="206"/>
    </location>
</feature>
<dbReference type="InterPro" id="IPR050189">
    <property type="entry name" value="MFS_Efflux_Transporters"/>
</dbReference>
<evidence type="ECO:0000256" key="3">
    <source>
        <dbReference type="ARBA" id="ARBA00022692"/>
    </source>
</evidence>
<dbReference type="CDD" id="cd17324">
    <property type="entry name" value="MFS_NepI_like"/>
    <property type="match status" value="1"/>
</dbReference>
<feature type="transmembrane region" description="Helical" evidence="6">
    <location>
        <begin position="227"/>
        <end position="248"/>
    </location>
</feature>
<evidence type="ECO:0000313" key="7">
    <source>
        <dbReference type="EMBL" id="GIH61675.1"/>
    </source>
</evidence>
<dbReference type="Gene3D" id="1.20.1250.20">
    <property type="entry name" value="MFS general substrate transporter like domains"/>
    <property type="match status" value="1"/>
</dbReference>
<sequence length="426" mass="43392">MRTAGRGAPQALRQNVHTPTKQKDWLMRLRLLILALGNFAMGVDTFVIAPILDPMADDLAVSRTTAGWLITAFALSYAVCGPGLAALIGHRPPRRLLLAALTVFAVGNALTAVAPGYWVAMLGRVVAGAGASMYTANALAVARAMAPPERSGRATATVVGGLTTAIVLGLPLGAWLGANTGWQATLWVVVALTAVAAAGVAFSLPWMPGQAATSLRERLAPLTRPPVLTTLMATWLCLSTSWTVYNYVDQVTRKATGGDAAKTSFVLLSFGVGAVAGNLLTGRLTDRLGPARTIGYAAPLLVLAATAAPLLSATFPAALALAAVWGLFHWMVNVPQQLRVVAAAPQAAPLVLGLHQSTIYIGISTGGVAGAVGFTAGGAHGVGYAALAVGVLALAGLAVSLRVNKPAGVARSLPRPAGQASQAASS</sequence>
<dbReference type="EMBL" id="BOOF01000011">
    <property type="protein sequence ID" value="GIH61675.1"/>
    <property type="molecule type" value="Genomic_DNA"/>
</dbReference>
<evidence type="ECO:0000256" key="1">
    <source>
        <dbReference type="ARBA" id="ARBA00004651"/>
    </source>
</evidence>
<evidence type="ECO:0000313" key="8">
    <source>
        <dbReference type="Proteomes" id="UP000660454"/>
    </source>
</evidence>
<accession>A0ABQ4GJY0</accession>
<evidence type="ECO:0000256" key="4">
    <source>
        <dbReference type="ARBA" id="ARBA00022989"/>
    </source>
</evidence>
<keyword evidence="2" id="KW-1003">Cell membrane</keyword>
<dbReference type="InterPro" id="IPR036259">
    <property type="entry name" value="MFS_trans_sf"/>
</dbReference>
<organism evidence="7 8">
    <name type="scientific">Microbispora siamensis</name>
    <dbReference type="NCBI Taxonomy" id="564413"/>
    <lineage>
        <taxon>Bacteria</taxon>
        <taxon>Bacillati</taxon>
        <taxon>Actinomycetota</taxon>
        <taxon>Actinomycetes</taxon>
        <taxon>Streptosporangiales</taxon>
        <taxon>Streptosporangiaceae</taxon>
        <taxon>Microbispora</taxon>
    </lineage>
</organism>
<proteinExistence type="predicted"/>
<keyword evidence="4 6" id="KW-1133">Transmembrane helix</keyword>
<gene>
    <name evidence="7" type="ORF">Msi02_24920</name>
</gene>
<reference evidence="7 8" key="1">
    <citation type="submission" date="2021-01" db="EMBL/GenBank/DDBJ databases">
        <title>Whole genome shotgun sequence of Microbispora siamensis NBRC 104113.</title>
        <authorList>
            <person name="Komaki H."/>
            <person name="Tamura T."/>
        </authorList>
    </citation>
    <scope>NUCLEOTIDE SEQUENCE [LARGE SCALE GENOMIC DNA]</scope>
    <source>
        <strain evidence="7 8">NBRC 104113</strain>
    </source>
</reference>
<dbReference type="Proteomes" id="UP000660454">
    <property type="component" value="Unassembled WGS sequence"/>
</dbReference>
<keyword evidence="3 6" id="KW-0812">Transmembrane</keyword>
<name>A0ABQ4GJY0_9ACTN</name>
<feature type="transmembrane region" description="Helical" evidence="6">
    <location>
        <begin position="300"/>
        <end position="328"/>
    </location>
</feature>
<feature type="transmembrane region" description="Helical" evidence="6">
    <location>
        <begin position="382"/>
        <end position="401"/>
    </location>
</feature>
<feature type="transmembrane region" description="Helical" evidence="6">
    <location>
        <begin position="96"/>
        <end position="119"/>
    </location>
</feature>
<dbReference type="InterPro" id="IPR011701">
    <property type="entry name" value="MFS"/>
</dbReference>
<dbReference type="PANTHER" id="PTHR43124:SF10">
    <property type="entry name" value="PURINE EFFLUX PUMP PBUE"/>
    <property type="match status" value="1"/>
</dbReference>
<evidence type="ECO:0000256" key="5">
    <source>
        <dbReference type="ARBA" id="ARBA00023136"/>
    </source>
</evidence>
<protein>
    <submittedName>
        <fullName evidence="7">MFS transporter</fullName>
    </submittedName>
</protein>
<dbReference type="Pfam" id="PF07690">
    <property type="entry name" value="MFS_1"/>
    <property type="match status" value="1"/>
</dbReference>
<keyword evidence="8" id="KW-1185">Reference proteome</keyword>
<evidence type="ECO:0000256" key="2">
    <source>
        <dbReference type="ARBA" id="ARBA00022475"/>
    </source>
</evidence>
<dbReference type="SUPFAM" id="SSF103473">
    <property type="entry name" value="MFS general substrate transporter"/>
    <property type="match status" value="1"/>
</dbReference>
<keyword evidence="5 6" id="KW-0472">Membrane</keyword>
<comment type="subcellular location">
    <subcellularLocation>
        <location evidence="1">Cell membrane</location>
        <topology evidence="1">Multi-pass membrane protein</topology>
    </subcellularLocation>
</comment>
<feature type="transmembrane region" description="Helical" evidence="6">
    <location>
        <begin position="67"/>
        <end position="89"/>
    </location>
</feature>
<evidence type="ECO:0000256" key="6">
    <source>
        <dbReference type="SAM" id="Phobius"/>
    </source>
</evidence>
<feature type="transmembrane region" description="Helical" evidence="6">
    <location>
        <begin position="31"/>
        <end position="52"/>
    </location>
</feature>
<comment type="caution">
    <text evidence="7">The sequence shown here is derived from an EMBL/GenBank/DDBJ whole genome shotgun (WGS) entry which is preliminary data.</text>
</comment>
<feature type="transmembrane region" description="Helical" evidence="6">
    <location>
        <begin position="260"/>
        <end position="280"/>
    </location>
</feature>